<dbReference type="STRING" id="1185876.BN8_02789"/>
<dbReference type="RefSeq" id="WP_009282255.1">
    <property type="nucleotide sequence ID" value="NZ_CAIT01000006.1"/>
</dbReference>
<evidence type="ECO:0000313" key="2">
    <source>
        <dbReference type="EMBL" id="CCH53675.1"/>
    </source>
</evidence>
<dbReference type="AlphaFoldDB" id="I2GIF0"/>
<dbReference type="Proteomes" id="UP000009309">
    <property type="component" value="Unassembled WGS sequence"/>
</dbReference>
<keyword evidence="1" id="KW-0472">Membrane</keyword>
<protein>
    <submittedName>
        <fullName evidence="2">Uncharacterized protein</fullName>
    </submittedName>
</protein>
<keyword evidence="1" id="KW-1133">Transmembrane helix</keyword>
<keyword evidence="1" id="KW-0812">Transmembrane</keyword>
<comment type="caution">
    <text evidence="2">The sequence shown here is derived from an EMBL/GenBank/DDBJ whole genome shotgun (WGS) entry which is preliminary data.</text>
</comment>
<organism evidence="2 3">
    <name type="scientific">Fibrisoma limi BUZ 3</name>
    <dbReference type="NCBI Taxonomy" id="1185876"/>
    <lineage>
        <taxon>Bacteria</taxon>
        <taxon>Pseudomonadati</taxon>
        <taxon>Bacteroidota</taxon>
        <taxon>Cytophagia</taxon>
        <taxon>Cytophagales</taxon>
        <taxon>Spirosomataceae</taxon>
        <taxon>Fibrisoma</taxon>
    </lineage>
</organism>
<accession>I2GIF0</accession>
<proteinExistence type="predicted"/>
<keyword evidence="3" id="KW-1185">Reference proteome</keyword>
<evidence type="ECO:0000313" key="3">
    <source>
        <dbReference type="Proteomes" id="UP000009309"/>
    </source>
</evidence>
<dbReference type="eggNOG" id="ENOG50301K2">
    <property type="taxonomic scope" value="Bacteria"/>
</dbReference>
<evidence type="ECO:0000256" key="1">
    <source>
        <dbReference type="SAM" id="Phobius"/>
    </source>
</evidence>
<dbReference type="OrthoDB" id="644473at2"/>
<sequence>MKTDHTGEPPDFYIGWQEKAPPTYARPVRWVVLLLVVLVPAMACLLVWQQRGFSDAVFEYGQLTMLEGQLIREPVPFLRVPVKNSPPDAPLFERILLIGYGKHGAEATIRQWEARYGSLHNKKIGVRGTLIYHEGHAALELTEEASACRTVAPLPPSLAIPTTQSLGEVTLQGEITDPKCFLGVMKPGDGRPHRACAVRCIAGGIPPLLWVRNGKGRENGYVLVGPNGERINDQILKAVGQNVRVRGRLGQADNWLILYVDAPTELTRLRADVLAQIALCQ</sequence>
<reference evidence="2 3" key="1">
    <citation type="journal article" date="2012" name="J. Bacteriol.">
        <title>Genome Sequence of the Filamentous Bacterium Fibrisoma limi BUZ 3T.</title>
        <authorList>
            <person name="Filippini M."/>
            <person name="Qi W."/>
            <person name="Jaenicke S."/>
            <person name="Goesmann A."/>
            <person name="Smits T.H."/>
            <person name="Bagheri H.C."/>
        </authorList>
    </citation>
    <scope>NUCLEOTIDE SEQUENCE [LARGE SCALE GENOMIC DNA]</scope>
    <source>
        <strain evidence="3">BUZ 3T</strain>
    </source>
</reference>
<gene>
    <name evidence="2" type="ORF">BN8_02789</name>
</gene>
<dbReference type="EMBL" id="CAIT01000006">
    <property type="protein sequence ID" value="CCH53675.1"/>
    <property type="molecule type" value="Genomic_DNA"/>
</dbReference>
<name>I2GIF0_9BACT</name>
<feature type="transmembrane region" description="Helical" evidence="1">
    <location>
        <begin position="28"/>
        <end position="48"/>
    </location>
</feature>